<dbReference type="InterPro" id="IPR010237">
    <property type="entry name" value="Pyr-5-nucltdase"/>
</dbReference>
<dbReference type="Pfam" id="PF00702">
    <property type="entry name" value="Hydrolase"/>
    <property type="match status" value="1"/>
</dbReference>
<dbReference type="NCBIfam" id="TIGR01509">
    <property type="entry name" value="HAD-SF-IA-v3"/>
    <property type="match status" value="1"/>
</dbReference>
<keyword evidence="2" id="KW-1185">Reference proteome</keyword>
<organism evidence="1 2">
    <name type="scientific">Candidatus Accumulibacter aalborgensis</name>
    <dbReference type="NCBI Taxonomy" id="1860102"/>
    <lineage>
        <taxon>Bacteria</taxon>
        <taxon>Pseudomonadati</taxon>
        <taxon>Pseudomonadota</taxon>
        <taxon>Betaproteobacteria</taxon>
        <taxon>Candidatus Accumulibacter</taxon>
    </lineage>
</organism>
<dbReference type="EMBL" id="FLQX01000133">
    <property type="protein sequence ID" value="SBT08265.1"/>
    <property type="molecule type" value="Genomic_DNA"/>
</dbReference>
<gene>
    <name evidence="1" type="ORF">ACCAA_550077</name>
</gene>
<proteinExistence type="predicted"/>
<dbReference type="SUPFAM" id="SSF56784">
    <property type="entry name" value="HAD-like"/>
    <property type="match status" value="1"/>
</dbReference>
<dbReference type="Gene3D" id="1.10.150.450">
    <property type="match status" value="1"/>
</dbReference>
<dbReference type="InterPro" id="IPR006439">
    <property type="entry name" value="HAD-SF_hydro_IA"/>
</dbReference>
<dbReference type="SFLD" id="SFLDG01132">
    <property type="entry name" value="C1.5.3:_5'-Nucleotidase_Like"/>
    <property type="match status" value="1"/>
</dbReference>
<dbReference type="RefSeq" id="WP_245754601.1">
    <property type="nucleotide sequence ID" value="NZ_FLQX01000133.1"/>
</dbReference>
<sequence>MLKAASPVWLFDLDNTLHNASRHIFPHLHRSMVTYIRDHLNVDEHDATRLREDYWQRYGATLLGLMRHHGTDPHHFLRHTHQFPDLERMLVFERGLRAMLRRLPGRKIVFSNAPLRYSEAVLEIGGIGDCFEAIYSVERIRFQPKPAIGGFRHLLCSERLAGHRCIMVEDSLSNLRTAKRLGMQTVWLSRSTRQPACVDIRLLSILDLPRHLRRLRTQDPSPSGGACPST</sequence>
<dbReference type="PANTHER" id="PTHR12725:SF117">
    <property type="entry name" value="HALOACID DEHALOGENASE-LIKE HYDROLASE"/>
    <property type="match status" value="1"/>
</dbReference>
<dbReference type="NCBIfam" id="TIGR01993">
    <property type="entry name" value="Pyr-5-nucltdase"/>
    <property type="match status" value="1"/>
</dbReference>
<reference evidence="1 2" key="1">
    <citation type="submission" date="2016-06" db="EMBL/GenBank/DDBJ databases">
        <authorList>
            <person name="Kjaerup R.B."/>
            <person name="Dalgaard T.S."/>
            <person name="Juul-Madsen H.R."/>
        </authorList>
    </citation>
    <scope>NUCLEOTIDE SEQUENCE [LARGE SCALE GENOMIC DNA]</scope>
    <source>
        <strain evidence="1">3</strain>
    </source>
</reference>
<accession>A0A1A8XT65</accession>
<evidence type="ECO:0000313" key="1">
    <source>
        <dbReference type="EMBL" id="SBT08265.1"/>
    </source>
</evidence>
<dbReference type="InterPro" id="IPR023214">
    <property type="entry name" value="HAD_sf"/>
</dbReference>
<dbReference type="InterPro" id="IPR036412">
    <property type="entry name" value="HAD-like_sf"/>
</dbReference>
<dbReference type="SFLD" id="SFLDS00003">
    <property type="entry name" value="Haloacid_Dehalogenase"/>
    <property type="match status" value="1"/>
</dbReference>
<dbReference type="Proteomes" id="UP000199169">
    <property type="component" value="Unassembled WGS sequence"/>
</dbReference>
<dbReference type="AlphaFoldDB" id="A0A1A8XT65"/>
<dbReference type="SFLD" id="SFLDG01129">
    <property type="entry name" value="C1.5:_HAD__Beta-PGM__Phosphata"/>
    <property type="match status" value="1"/>
</dbReference>
<dbReference type="PANTHER" id="PTHR12725">
    <property type="entry name" value="HALOACID DEHALOGENASE-LIKE HYDROLASE"/>
    <property type="match status" value="1"/>
</dbReference>
<dbReference type="Gene3D" id="3.40.50.1000">
    <property type="entry name" value="HAD superfamily/HAD-like"/>
    <property type="match status" value="1"/>
</dbReference>
<dbReference type="STRING" id="1860102.ACCAA_550077"/>
<name>A0A1A8XT65_9PROT</name>
<evidence type="ECO:0000313" key="2">
    <source>
        <dbReference type="Proteomes" id="UP000199169"/>
    </source>
</evidence>
<protein>
    <submittedName>
        <fullName evidence="1">Pyrimidine 5'-nucleotidase</fullName>
    </submittedName>
</protein>